<evidence type="ECO:0000313" key="2">
    <source>
        <dbReference type="EMBL" id="ACO70883.1"/>
    </source>
</evidence>
<dbReference type="AlphaFoldDB" id="D2DXR0"/>
<feature type="region of interest" description="Disordered" evidence="1">
    <location>
        <begin position="1"/>
        <end position="24"/>
    </location>
</feature>
<reference evidence="2" key="1">
    <citation type="journal article" date="2010" name="FEMS Microbiol. Ecol.">
        <title>Phylogenetic and metagenomic analysis of Verrucomicrobia in former agricultural grassland soil.</title>
        <authorList>
            <person name="Kielak A."/>
            <person name="Rodrigues J.L.M."/>
            <person name="Kuramae E.E."/>
            <person name="Chain P.S.G."/>
            <person name="van Veen J.A."/>
            <person name="Kowalchuk G.A."/>
        </authorList>
    </citation>
    <scope>NUCLEOTIDE SEQUENCE</scope>
</reference>
<feature type="compositionally biased region" description="Low complexity" evidence="1">
    <location>
        <begin position="1"/>
        <end position="16"/>
    </location>
</feature>
<name>D2DXR0_9BACT</name>
<sequence>MQTDAAAPAAPATPALPKKEVGATHEEIAALREELQRLRERVTLLEKAISAAPAPAPPEPPQADTLMVAGKLHWLHRAKEDPPLPSLSLPDPIHEKALVHNLRVLSGNQISIRSAAGDETARRLAERFKELFTEAEWHVDGVAELPLHQREKGLALAAGVLPPSRETTRTYLAFTAAGFALESRLDTSLQLDETMLIVA</sequence>
<proteinExistence type="predicted"/>
<evidence type="ECO:0000256" key="1">
    <source>
        <dbReference type="SAM" id="MobiDB-lite"/>
    </source>
</evidence>
<accession>D2DXR0</accession>
<organism evidence="2">
    <name type="scientific">uncultured Verrucomicrobiota bacterium</name>
    <dbReference type="NCBI Taxonomy" id="156588"/>
    <lineage>
        <taxon>Bacteria</taxon>
        <taxon>Pseudomonadati</taxon>
        <taxon>Verrucomicrobiota</taxon>
        <taxon>environmental samples</taxon>
    </lineage>
</organism>
<protein>
    <submittedName>
        <fullName evidence="2">Uncharacterized protein</fullName>
    </submittedName>
</protein>
<dbReference type="EMBL" id="FJ872372">
    <property type="protein sequence ID" value="ACO70883.1"/>
    <property type="molecule type" value="Genomic_DNA"/>
</dbReference>